<dbReference type="EMBL" id="JAUNZN010000001">
    <property type="protein sequence ID" value="KAK4828603.1"/>
    <property type="molecule type" value="Genomic_DNA"/>
</dbReference>
<dbReference type="GO" id="GO:0005005">
    <property type="term" value="F:transmembrane-ephrin receptor activity"/>
    <property type="evidence" value="ECO:0007669"/>
    <property type="project" value="TreeGrafter"/>
</dbReference>
<feature type="transmembrane region" description="Helical" evidence="15">
    <location>
        <begin position="103"/>
        <end position="127"/>
    </location>
</feature>
<dbReference type="PROSITE" id="PS00109">
    <property type="entry name" value="PROTEIN_KINASE_TYR"/>
    <property type="match status" value="1"/>
</dbReference>
<keyword evidence="3" id="KW-0808">Transferase</keyword>
<dbReference type="FunFam" id="1.10.510.10:FF:000015">
    <property type="entry name" value="Ephrin type-B receptor 2"/>
    <property type="match status" value="1"/>
</dbReference>
<evidence type="ECO:0000256" key="2">
    <source>
        <dbReference type="ARBA" id="ARBA00011902"/>
    </source>
</evidence>
<feature type="binding site" evidence="14">
    <location>
        <position position="234"/>
    </location>
    <ligand>
        <name>ATP</name>
        <dbReference type="ChEBI" id="CHEBI:30616"/>
    </ligand>
</feature>
<dbReference type="Gene3D" id="1.10.150.50">
    <property type="entry name" value="Transcription Factor, Ets-1"/>
    <property type="match status" value="1"/>
</dbReference>
<organism evidence="19 20">
    <name type="scientific">Mycteria americana</name>
    <name type="common">Wood stork</name>
    <dbReference type="NCBI Taxonomy" id="33587"/>
    <lineage>
        <taxon>Eukaryota</taxon>
        <taxon>Metazoa</taxon>
        <taxon>Chordata</taxon>
        <taxon>Craniata</taxon>
        <taxon>Vertebrata</taxon>
        <taxon>Euteleostomi</taxon>
        <taxon>Archelosauria</taxon>
        <taxon>Archosauria</taxon>
        <taxon>Dinosauria</taxon>
        <taxon>Saurischia</taxon>
        <taxon>Theropoda</taxon>
        <taxon>Coelurosauria</taxon>
        <taxon>Aves</taxon>
        <taxon>Neognathae</taxon>
        <taxon>Neoaves</taxon>
        <taxon>Aequornithes</taxon>
        <taxon>Ciconiiformes</taxon>
        <taxon>Ciconiidae</taxon>
        <taxon>Mycteria</taxon>
    </lineage>
</organism>
<comment type="catalytic activity">
    <reaction evidence="13">
        <text>L-tyrosyl-[protein] + ATP = O-phospho-L-tyrosyl-[protein] + ADP + H(+)</text>
        <dbReference type="Rhea" id="RHEA:10596"/>
        <dbReference type="Rhea" id="RHEA-COMP:10136"/>
        <dbReference type="Rhea" id="RHEA-COMP:20101"/>
        <dbReference type="ChEBI" id="CHEBI:15378"/>
        <dbReference type="ChEBI" id="CHEBI:30616"/>
        <dbReference type="ChEBI" id="CHEBI:46858"/>
        <dbReference type="ChEBI" id="CHEBI:61978"/>
        <dbReference type="ChEBI" id="CHEBI:456216"/>
        <dbReference type="EC" id="2.7.10.1"/>
    </reaction>
</comment>
<dbReference type="InterPro" id="IPR003961">
    <property type="entry name" value="FN3_dom"/>
</dbReference>
<dbReference type="PRINTS" id="PR00014">
    <property type="entry name" value="FNTYPEIII"/>
</dbReference>
<keyword evidence="4 15" id="KW-0812">Transmembrane</keyword>
<dbReference type="SMART" id="SM00219">
    <property type="entry name" value="TyrKc"/>
    <property type="match status" value="1"/>
</dbReference>
<dbReference type="PANTHER" id="PTHR46877:SF15">
    <property type="entry name" value="EPHRIN TYPE-B RECEPTOR 6"/>
    <property type="match status" value="1"/>
</dbReference>
<evidence type="ECO:0000259" key="17">
    <source>
        <dbReference type="PROSITE" id="PS50105"/>
    </source>
</evidence>
<dbReference type="EC" id="2.7.10.1" evidence="2"/>
<dbReference type="Gene3D" id="1.10.510.10">
    <property type="entry name" value="Transferase(Phosphotransferase) domain 1"/>
    <property type="match status" value="1"/>
</dbReference>
<feature type="domain" description="SAM" evidence="17">
    <location>
        <begin position="494"/>
        <end position="558"/>
    </location>
</feature>
<evidence type="ECO:0000256" key="4">
    <source>
        <dbReference type="ARBA" id="ARBA00022692"/>
    </source>
</evidence>
<dbReference type="PROSITE" id="PS00107">
    <property type="entry name" value="PROTEIN_KINASE_ATP"/>
    <property type="match status" value="1"/>
</dbReference>
<evidence type="ECO:0000313" key="20">
    <source>
        <dbReference type="Proteomes" id="UP001333110"/>
    </source>
</evidence>
<dbReference type="InterPro" id="IPR013761">
    <property type="entry name" value="SAM/pointed_sf"/>
</dbReference>
<evidence type="ECO:0000256" key="8">
    <source>
        <dbReference type="ARBA" id="ARBA00022840"/>
    </source>
</evidence>
<comment type="subcellular location">
    <subcellularLocation>
        <location evidence="1">Membrane</location>
        <topology evidence="1">Single-pass type I membrane protein</topology>
    </subcellularLocation>
</comment>
<dbReference type="CDD" id="cd00063">
    <property type="entry name" value="FN3"/>
    <property type="match status" value="1"/>
</dbReference>
<keyword evidence="11" id="KW-0829">Tyrosine-protein kinase</keyword>
<evidence type="ECO:0000256" key="5">
    <source>
        <dbReference type="ARBA" id="ARBA00022729"/>
    </source>
</evidence>
<dbReference type="GO" id="GO:0005524">
    <property type="term" value="F:ATP binding"/>
    <property type="evidence" value="ECO:0007669"/>
    <property type="project" value="UniProtKB-UniRule"/>
</dbReference>
<dbReference type="Gene3D" id="3.30.200.20">
    <property type="entry name" value="Phosphorylase Kinase, domain 1"/>
    <property type="match status" value="1"/>
</dbReference>
<evidence type="ECO:0000256" key="7">
    <source>
        <dbReference type="ARBA" id="ARBA00022777"/>
    </source>
</evidence>
<evidence type="ECO:0000256" key="9">
    <source>
        <dbReference type="ARBA" id="ARBA00022989"/>
    </source>
</evidence>
<dbReference type="InterPro" id="IPR011009">
    <property type="entry name" value="Kinase-like_dom_sf"/>
</dbReference>
<dbReference type="InterPro" id="IPR020635">
    <property type="entry name" value="Tyr_kinase_cat_dom"/>
</dbReference>
<evidence type="ECO:0000256" key="13">
    <source>
        <dbReference type="ARBA" id="ARBA00051243"/>
    </source>
</evidence>
<dbReference type="PROSITE" id="PS50105">
    <property type="entry name" value="SAM_DOMAIN"/>
    <property type="match status" value="1"/>
</dbReference>
<evidence type="ECO:0000256" key="11">
    <source>
        <dbReference type="ARBA" id="ARBA00023137"/>
    </source>
</evidence>
<reference evidence="19 20" key="1">
    <citation type="journal article" date="2023" name="J. Hered.">
        <title>Chromosome-level genome of the wood stork (Mycteria americana) provides insight into avian chromosome evolution.</title>
        <authorList>
            <person name="Flamio R. Jr."/>
            <person name="Ramstad K.M."/>
        </authorList>
    </citation>
    <scope>NUCLEOTIDE SEQUENCE [LARGE SCALE GENOMIC DNA]</scope>
    <source>
        <strain evidence="19">JAX WOST 10</strain>
    </source>
</reference>
<accession>A0AAN7SHP4</accession>
<dbReference type="InterPro" id="IPR017441">
    <property type="entry name" value="Protein_kinase_ATP_BS"/>
</dbReference>
<evidence type="ECO:0000256" key="3">
    <source>
        <dbReference type="ARBA" id="ARBA00022679"/>
    </source>
</evidence>
<dbReference type="GO" id="GO:0007411">
    <property type="term" value="P:axon guidance"/>
    <property type="evidence" value="ECO:0007669"/>
    <property type="project" value="TreeGrafter"/>
</dbReference>
<evidence type="ECO:0000256" key="12">
    <source>
        <dbReference type="ARBA" id="ARBA00023170"/>
    </source>
</evidence>
<dbReference type="InterPro" id="IPR008266">
    <property type="entry name" value="Tyr_kinase_AS"/>
</dbReference>
<evidence type="ECO:0000256" key="14">
    <source>
        <dbReference type="PROSITE-ProRule" id="PRU10141"/>
    </source>
</evidence>
<dbReference type="SUPFAM" id="SSF56112">
    <property type="entry name" value="Protein kinase-like (PK-like)"/>
    <property type="match status" value="1"/>
</dbReference>
<proteinExistence type="predicted"/>
<dbReference type="Proteomes" id="UP001333110">
    <property type="component" value="Unassembled WGS sequence"/>
</dbReference>
<keyword evidence="5" id="KW-0732">Signal</keyword>
<keyword evidence="6 14" id="KW-0547">Nucleotide-binding</keyword>
<dbReference type="InterPro" id="IPR027936">
    <property type="entry name" value="Eph_TM"/>
</dbReference>
<dbReference type="PROSITE" id="PS50011">
    <property type="entry name" value="PROTEIN_KINASE_DOM"/>
    <property type="match status" value="1"/>
</dbReference>
<evidence type="ECO:0000259" key="18">
    <source>
        <dbReference type="PROSITE" id="PS50853"/>
    </source>
</evidence>
<dbReference type="SUPFAM" id="SSF49265">
    <property type="entry name" value="Fibronectin type III"/>
    <property type="match status" value="1"/>
</dbReference>
<dbReference type="PROSITE" id="PS50853">
    <property type="entry name" value="FN3"/>
    <property type="match status" value="1"/>
</dbReference>
<dbReference type="GO" id="GO:0030425">
    <property type="term" value="C:dendrite"/>
    <property type="evidence" value="ECO:0007669"/>
    <property type="project" value="TreeGrafter"/>
</dbReference>
<keyword evidence="7" id="KW-0418">Kinase</keyword>
<dbReference type="InterPro" id="IPR001660">
    <property type="entry name" value="SAM"/>
</dbReference>
<dbReference type="FunFam" id="1.10.150.50:FF:000001">
    <property type="entry name" value="Ephrin type-A receptor 5"/>
    <property type="match status" value="1"/>
</dbReference>
<keyword evidence="9 15" id="KW-1133">Transmembrane helix</keyword>
<evidence type="ECO:0000256" key="10">
    <source>
        <dbReference type="ARBA" id="ARBA00023136"/>
    </source>
</evidence>
<dbReference type="Pfam" id="PF07647">
    <property type="entry name" value="SAM_2"/>
    <property type="match status" value="1"/>
</dbReference>
<evidence type="ECO:0000259" key="16">
    <source>
        <dbReference type="PROSITE" id="PS50011"/>
    </source>
</evidence>
<protein>
    <recommendedName>
        <fullName evidence="2">receptor protein-tyrosine kinase</fullName>
        <ecNumber evidence="2">2.7.10.1</ecNumber>
    </recommendedName>
</protein>
<dbReference type="FunFam" id="2.60.40.10:FF:000508">
    <property type="entry name" value="ephrin type-B receptor 6"/>
    <property type="match status" value="1"/>
</dbReference>
<feature type="domain" description="Protein kinase" evidence="16">
    <location>
        <begin position="202"/>
        <end position="465"/>
    </location>
</feature>
<dbReference type="GO" id="GO:0005886">
    <property type="term" value="C:plasma membrane"/>
    <property type="evidence" value="ECO:0007669"/>
    <property type="project" value="TreeGrafter"/>
</dbReference>
<keyword evidence="8 14" id="KW-0067">ATP-binding</keyword>
<evidence type="ECO:0000256" key="6">
    <source>
        <dbReference type="ARBA" id="ARBA00022741"/>
    </source>
</evidence>
<feature type="domain" description="Fibronectin type-III" evidence="18">
    <location>
        <begin position="1"/>
        <end position="90"/>
    </location>
</feature>
<comment type="caution">
    <text evidence="19">The sequence shown here is derived from an EMBL/GenBank/DDBJ whole genome shotgun (WGS) entry which is preliminary data.</text>
</comment>
<evidence type="ECO:0000256" key="15">
    <source>
        <dbReference type="SAM" id="Phobius"/>
    </source>
</evidence>
<dbReference type="Pfam" id="PF00041">
    <property type="entry name" value="fn3"/>
    <property type="match status" value="1"/>
</dbReference>
<dbReference type="InterPro" id="IPR000719">
    <property type="entry name" value="Prot_kinase_dom"/>
</dbReference>
<keyword evidence="10 15" id="KW-0472">Membrane</keyword>
<gene>
    <name evidence="19" type="ORF">QYF61_000055</name>
</gene>
<keyword evidence="20" id="KW-1185">Reference proteome</keyword>
<keyword evidence="12" id="KW-0675">Receptor</keyword>
<dbReference type="SMART" id="SM00060">
    <property type="entry name" value="FN3"/>
    <property type="match status" value="1"/>
</dbReference>
<dbReference type="InterPro" id="IPR013783">
    <property type="entry name" value="Ig-like_fold"/>
</dbReference>
<dbReference type="InterPro" id="IPR036116">
    <property type="entry name" value="FN3_sf"/>
</dbReference>
<dbReference type="Pfam" id="PF14575">
    <property type="entry name" value="EphA2_TM"/>
    <property type="match status" value="1"/>
</dbReference>
<name>A0AAN7SHP4_MYCAM</name>
<dbReference type="Gene3D" id="2.60.40.10">
    <property type="entry name" value="Immunoglobulins"/>
    <property type="match status" value="1"/>
</dbReference>
<dbReference type="SMART" id="SM00454">
    <property type="entry name" value="SAM"/>
    <property type="match status" value="1"/>
</dbReference>
<dbReference type="PRINTS" id="PR00109">
    <property type="entry name" value="TYRKINASE"/>
</dbReference>
<dbReference type="Pfam" id="PF07714">
    <property type="entry name" value="PK_Tyr_Ser-Thr"/>
    <property type="match status" value="1"/>
</dbReference>
<dbReference type="FunFam" id="3.30.200.20:FF:000001">
    <property type="entry name" value="Ephrin type-A receptor 5"/>
    <property type="match status" value="1"/>
</dbReference>
<dbReference type="InterPro" id="IPR001245">
    <property type="entry name" value="Ser-Thr/Tyr_kinase_cat_dom"/>
</dbReference>
<evidence type="ECO:0000256" key="1">
    <source>
        <dbReference type="ARBA" id="ARBA00004479"/>
    </source>
</evidence>
<dbReference type="CDD" id="cd05065">
    <property type="entry name" value="PTKc_EphR_B"/>
    <property type="match status" value="1"/>
</dbReference>
<dbReference type="AlphaFoldDB" id="A0AAN7SHP4"/>
<dbReference type="SUPFAM" id="SSF47769">
    <property type="entry name" value="SAM/Pointed domain"/>
    <property type="match status" value="1"/>
</dbReference>
<dbReference type="InterPro" id="IPR050449">
    <property type="entry name" value="Ephrin_rcpt_TKs"/>
</dbReference>
<sequence>MMHQVSRTTSSITLSWPQPDQPNGIILDYQLRYFDKAEDEDNSFTLTSETNMATISNLSPGKIYAFQVRARTAVGYGPYSGKMYFQTLMGGERSEMVQDRLPLIVGSALGGLAFLVIAAIAILAIIFKSKRRETPYTDRLQQYISARGLINTHVSQDLILVMVWAVSSTAGLGVKYYIDPSTYEDPNEAIREFAKEIDVSFIKIEEVIGSGEFGEVCFGRLKHPGKREYTVAIKTLKSGYTDEQRREFLSEASIMGQFEHPNVIHLEGVVTKSRPVMIVTEFMENGSLDSFLRQKEGQFSVLQLVGMLRGIAAGMRYLSDMNYVHRDLAARNILVNSNLVCKVSDFGLSRFLEDDASNPTYTGALGCKIPIRWTAPEAVQYRKFTSSSDVWSYGIVMWEVMSYGERPYWDMSNQDVINAIDQDYRLPPPPDCPTVLHLLMLDCWQKERVQRPKFEQIVSALDKMIRKPSALKATGTGSSRPSQPLLSNCPPDFPSLSNAHEWLDAIKMGRYKENFDQAGLITFDVISRMTLEDIQRIGITLVGHQKKILNSIQLMRVHLNQLEPVENHRIIEWFGLESTFKDHLVQHPCHSQGYLSLDQVAQSPVQPDFECFQGWGMHSFSGQPAPVSHHPHCKKFLPHIQSKPTLFQFKIIAPCPVTTGPGKKSLSIFLVSPLYMLKGHKEVSPKPSLLQAEQPQLSQPFLQERCSSPLIIFVALFWTHSNRFMSFWGPQYSRAVLNPFIPQPVLILVIAPNQDTHPWSHCLGVSFLHFVLTRSFLLSHAGLLPFFPDFLHMGIQSSCTLRKMPLKSCQLCSAPLTLRAVSQGVPSINSLNN</sequence>
<dbReference type="PANTHER" id="PTHR46877">
    <property type="entry name" value="EPH RECEPTOR A5"/>
    <property type="match status" value="1"/>
</dbReference>
<evidence type="ECO:0000313" key="19">
    <source>
        <dbReference type="EMBL" id="KAK4828603.1"/>
    </source>
</evidence>